<evidence type="ECO:0000313" key="7">
    <source>
        <dbReference type="Proteomes" id="UP000429811"/>
    </source>
</evidence>
<keyword evidence="6" id="KW-0378">Hydrolase</keyword>
<dbReference type="Proteomes" id="UP000429811">
    <property type="component" value="Unassembled WGS sequence"/>
</dbReference>
<accession>A0A6I2RHE7</accession>
<dbReference type="InterPro" id="IPR001375">
    <property type="entry name" value="Peptidase_S9_cat"/>
</dbReference>
<protein>
    <submittedName>
        <fullName evidence="6">Alpha/beta fold hydrolase</fullName>
    </submittedName>
</protein>
<dbReference type="Gene3D" id="3.90.780.10">
    <property type="entry name" value="5'-Nucleotidase, C-terminal domain"/>
    <property type="match status" value="1"/>
</dbReference>
<dbReference type="InterPro" id="IPR036907">
    <property type="entry name" value="5'-Nucleotdase_C_sf"/>
</dbReference>
<dbReference type="AlphaFoldDB" id="A0A6I2RHE7"/>
<keyword evidence="1 3" id="KW-0732">Signal</keyword>
<keyword evidence="2" id="KW-0677">Repeat</keyword>
<sequence>MFSMRKPASKFLSLFLVLAMVCSLFGAAFAAEEETATPYVIPDVDGKVVILHTNDTHGADLDEEGTSFGMAGVAQLKKDFEAAGADVLLVSAGDSIMGKPLVSADQGKSAIEFMNAAGYDAMTVGNHELDFGIDNLKALAKDADFPILCADMTTEADGKTVFDSNKIFEIGGVKVGVFGLATPETLTKADASKMPGITFPQTDKLYAVAQAQVDELNKAGADLIVCLGHLGIDDESIGNRSIDVCEHVDGIDLFIDGHSHSTTADIIAKVGDTNVVNGAKIVSTGTALANVGVVIYDQETGTLTDELVPAASYTKTDADVAKLVDDRNTAVDKVYGEKIATTEVDLNGSRSGGAATDPVTKAEMTFPEGEGVRTTETNLGDFAADAILWQARQTLGEENVDAALTNGGGIREALAKGDISKKSLLAVFPFGNTVATIDVTGAQLLEALEAATCTTPEAIGAFPQVSGIEFTLNTGVPYVNGTQYANSTYYAPANPGSRVTISTVNGEAFDPAATYTIATNDFTAKGGDTYGVFKTAGGWKDVGVSLEDALINYTTEELDGTITAEQYGEPAGRITIVDEPANYPADLETGSWYYNAAVYALDNGIMNGTNKGFEPTGTVTRATVYQTLYNMEGKPAVEKTTVTGTEGEWYANAINWAASAGLFEGTEYGTDTVITRSGIATIIADYASYKGITVDTSGMAMKEAPDYDSIPAADLEGMTFCYYGKVMTGDQKGNLNPNGQLTRAEFAQVLKNFSVLKPTYVETVVSIPVAAQDGIPAHEIPATLTLPVSASKDAKVPGVVMLHGTGSNRDEAGMGYALAAPRMAADGIATLRIDFMGNGDSTASYRDYNYTSAVIDAKAAADYLAGLETVDGGNLGVMGWSQGGTDALLAAEAHPDTFQAVVTWSGALELNGASLFAGTSFEDAYAQAKKEGFYTMTFDWREPLELGERWFQEVAETNILKVTADIKAPILAINGKDDTTVTPDNAEKIVKAAANADSQLLLVDNCDHTYNVFSGDFTALYQTVDATAAFFQAQLIPAAAQAAA</sequence>
<proteinExistence type="predicted"/>
<dbReference type="CDD" id="cd00845">
    <property type="entry name" value="MPP_UshA_N_like"/>
    <property type="match status" value="1"/>
</dbReference>
<dbReference type="InterPro" id="IPR029058">
    <property type="entry name" value="AB_hydrolase_fold"/>
</dbReference>
<dbReference type="Gene3D" id="3.40.50.1820">
    <property type="entry name" value="alpha/beta hydrolase"/>
    <property type="match status" value="1"/>
</dbReference>
<dbReference type="GO" id="GO:0006508">
    <property type="term" value="P:proteolysis"/>
    <property type="evidence" value="ECO:0007669"/>
    <property type="project" value="InterPro"/>
</dbReference>
<dbReference type="EMBL" id="WKPR01000033">
    <property type="protein sequence ID" value="MSB22098.1"/>
    <property type="molecule type" value="Genomic_DNA"/>
</dbReference>
<dbReference type="PANTHER" id="PTHR11575:SF24">
    <property type="entry name" value="5'-NUCLEOTIDASE"/>
    <property type="match status" value="1"/>
</dbReference>
<evidence type="ECO:0000256" key="2">
    <source>
        <dbReference type="ARBA" id="ARBA00022737"/>
    </source>
</evidence>
<dbReference type="GO" id="GO:0009166">
    <property type="term" value="P:nucleotide catabolic process"/>
    <property type="evidence" value="ECO:0007669"/>
    <property type="project" value="InterPro"/>
</dbReference>
<evidence type="ECO:0000256" key="1">
    <source>
        <dbReference type="ARBA" id="ARBA00022729"/>
    </source>
</evidence>
<dbReference type="GO" id="GO:0008236">
    <property type="term" value="F:serine-type peptidase activity"/>
    <property type="evidence" value="ECO:0007669"/>
    <property type="project" value="InterPro"/>
</dbReference>
<dbReference type="EMBL" id="WKPO01000008">
    <property type="protein sequence ID" value="MSB48587.1"/>
    <property type="molecule type" value="Genomic_DNA"/>
</dbReference>
<comment type="caution">
    <text evidence="6">The sequence shown here is derived from an EMBL/GenBank/DDBJ whole genome shotgun (WGS) entry which is preliminary data.</text>
</comment>
<dbReference type="SUPFAM" id="SSF56300">
    <property type="entry name" value="Metallo-dependent phosphatases"/>
    <property type="match status" value="1"/>
</dbReference>
<reference evidence="7 8" key="1">
    <citation type="journal article" date="2019" name="Nat. Med.">
        <title>A library of human gut bacterial isolates paired with longitudinal multiomics data enables mechanistic microbiome research.</title>
        <authorList>
            <person name="Poyet M."/>
            <person name="Groussin M."/>
            <person name="Gibbons S.M."/>
            <person name="Avila-Pacheco J."/>
            <person name="Jiang X."/>
            <person name="Kearney S.M."/>
            <person name="Perrotta A.R."/>
            <person name="Berdy B."/>
            <person name="Zhao S."/>
            <person name="Lieberman T.D."/>
            <person name="Swanson P.K."/>
            <person name="Smith M."/>
            <person name="Roesemann S."/>
            <person name="Alexander J.E."/>
            <person name="Rich S.A."/>
            <person name="Livny J."/>
            <person name="Vlamakis H."/>
            <person name="Clish C."/>
            <person name="Bullock K."/>
            <person name="Deik A."/>
            <person name="Scott J."/>
            <person name="Pierce K.A."/>
            <person name="Xavier R.J."/>
            <person name="Alm E.J."/>
        </authorList>
    </citation>
    <scope>NUCLEOTIDE SEQUENCE [LARGE SCALE GENOMIC DNA]</scope>
    <source>
        <strain evidence="5 8">BIOML-A2</strain>
        <strain evidence="6 7">BIOML-A5</strain>
    </source>
</reference>
<dbReference type="SUPFAM" id="SSF53474">
    <property type="entry name" value="alpha/beta-Hydrolases"/>
    <property type="match status" value="1"/>
</dbReference>
<dbReference type="SUPFAM" id="SSF55816">
    <property type="entry name" value="5'-nucleotidase (syn. UDP-sugar hydrolase), C-terminal domain"/>
    <property type="match status" value="1"/>
</dbReference>
<dbReference type="InterPro" id="IPR004843">
    <property type="entry name" value="Calcineurin-like_PHP"/>
</dbReference>
<feature type="domain" description="SLH" evidence="4">
    <location>
        <begin position="580"/>
        <end position="642"/>
    </location>
</feature>
<dbReference type="InterPro" id="IPR029052">
    <property type="entry name" value="Metallo-depent_PP-like"/>
</dbReference>
<dbReference type="Pfam" id="PF00395">
    <property type="entry name" value="SLH"/>
    <property type="match status" value="3"/>
</dbReference>
<feature type="signal peptide" evidence="3">
    <location>
        <begin position="1"/>
        <end position="30"/>
    </location>
</feature>
<evidence type="ECO:0000256" key="3">
    <source>
        <dbReference type="SAM" id="SignalP"/>
    </source>
</evidence>
<evidence type="ECO:0000313" key="6">
    <source>
        <dbReference type="EMBL" id="MSB48587.1"/>
    </source>
</evidence>
<feature type="domain" description="SLH" evidence="4">
    <location>
        <begin position="701"/>
        <end position="764"/>
    </location>
</feature>
<dbReference type="InterPro" id="IPR008334">
    <property type="entry name" value="5'-Nucleotdase_C"/>
</dbReference>
<evidence type="ECO:0000313" key="5">
    <source>
        <dbReference type="EMBL" id="MSB22098.1"/>
    </source>
</evidence>
<gene>
    <name evidence="6" type="ORF">GKE90_07710</name>
    <name evidence="5" type="ORF">GKE97_21740</name>
</gene>
<dbReference type="PANTHER" id="PTHR11575">
    <property type="entry name" value="5'-NUCLEOTIDASE-RELATED"/>
    <property type="match status" value="1"/>
</dbReference>
<organism evidence="6 7">
    <name type="scientific">Flavonifractor plautii</name>
    <name type="common">Fusobacterium plautii</name>
    <dbReference type="NCBI Taxonomy" id="292800"/>
    <lineage>
        <taxon>Bacteria</taxon>
        <taxon>Bacillati</taxon>
        <taxon>Bacillota</taxon>
        <taxon>Clostridia</taxon>
        <taxon>Eubacteriales</taxon>
        <taxon>Oscillospiraceae</taxon>
        <taxon>Flavonifractor</taxon>
    </lineage>
</organism>
<dbReference type="Pfam" id="PF00149">
    <property type="entry name" value="Metallophos"/>
    <property type="match status" value="1"/>
</dbReference>
<feature type="chain" id="PRO_5036176902" evidence="3">
    <location>
        <begin position="31"/>
        <end position="1044"/>
    </location>
</feature>
<dbReference type="Gene3D" id="3.60.21.10">
    <property type="match status" value="1"/>
</dbReference>
<name>A0A6I2RHE7_FLAPL</name>
<evidence type="ECO:0000259" key="4">
    <source>
        <dbReference type="PROSITE" id="PS51272"/>
    </source>
</evidence>
<dbReference type="InterPro" id="IPR001119">
    <property type="entry name" value="SLH_dom"/>
</dbReference>
<evidence type="ECO:0000313" key="8">
    <source>
        <dbReference type="Proteomes" id="UP000434475"/>
    </source>
</evidence>
<dbReference type="Pfam" id="PF02872">
    <property type="entry name" value="5_nucleotid_C"/>
    <property type="match status" value="1"/>
</dbReference>
<dbReference type="PROSITE" id="PS51272">
    <property type="entry name" value="SLH"/>
    <property type="match status" value="2"/>
</dbReference>
<dbReference type="PRINTS" id="PR01607">
    <property type="entry name" value="APYRASEFAMLY"/>
</dbReference>
<dbReference type="Pfam" id="PF00326">
    <property type="entry name" value="Peptidase_S9"/>
    <property type="match status" value="1"/>
</dbReference>
<dbReference type="InterPro" id="IPR006179">
    <property type="entry name" value="5_nucleotidase/apyrase"/>
</dbReference>
<dbReference type="Proteomes" id="UP000434475">
    <property type="component" value="Unassembled WGS sequence"/>
</dbReference>